<dbReference type="AlphaFoldDB" id="A0A815Y2T7"/>
<name>A0A815Y2T7_9BILA</name>
<organism evidence="1 2">
    <name type="scientific">Adineta steineri</name>
    <dbReference type="NCBI Taxonomy" id="433720"/>
    <lineage>
        <taxon>Eukaryota</taxon>
        <taxon>Metazoa</taxon>
        <taxon>Spiralia</taxon>
        <taxon>Gnathifera</taxon>
        <taxon>Rotifera</taxon>
        <taxon>Eurotatoria</taxon>
        <taxon>Bdelloidea</taxon>
        <taxon>Adinetida</taxon>
        <taxon>Adinetidae</taxon>
        <taxon>Adineta</taxon>
    </lineage>
</organism>
<dbReference type="Proteomes" id="UP000663845">
    <property type="component" value="Unassembled WGS sequence"/>
</dbReference>
<feature type="non-terminal residue" evidence="1">
    <location>
        <position position="91"/>
    </location>
</feature>
<protein>
    <submittedName>
        <fullName evidence="1">Uncharacterized protein</fullName>
    </submittedName>
</protein>
<gene>
    <name evidence="1" type="ORF">JYZ213_LOCUS47088</name>
</gene>
<feature type="non-terminal residue" evidence="1">
    <location>
        <position position="1"/>
    </location>
</feature>
<sequence>IAPYATCLVNGIYWEPSHPKLLRVAHGIQLVTPPPEWIQTDPRSGCPSLPHRLLAISDITADKWGSIELVQHTTTTDHPFLLYDPKTNTSV</sequence>
<proteinExistence type="predicted"/>
<evidence type="ECO:0000313" key="2">
    <source>
        <dbReference type="Proteomes" id="UP000663845"/>
    </source>
</evidence>
<accession>A0A815Y2T7</accession>
<dbReference type="EMBL" id="CAJNOG010007413">
    <property type="protein sequence ID" value="CAF1565046.1"/>
    <property type="molecule type" value="Genomic_DNA"/>
</dbReference>
<dbReference type="Gene3D" id="3.40.50.720">
    <property type="entry name" value="NAD(P)-binding Rossmann-like Domain"/>
    <property type="match status" value="1"/>
</dbReference>
<comment type="caution">
    <text evidence="1">The sequence shown here is derived from an EMBL/GenBank/DDBJ whole genome shotgun (WGS) entry which is preliminary data.</text>
</comment>
<evidence type="ECO:0000313" key="1">
    <source>
        <dbReference type="EMBL" id="CAF1565046.1"/>
    </source>
</evidence>
<reference evidence="1" key="1">
    <citation type="submission" date="2021-02" db="EMBL/GenBank/DDBJ databases">
        <authorList>
            <person name="Nowell W R."/>
        </authorList>
    </citation>
    <scope>NUCLEOTIDE SEQUENCE</scope>
</reference>